<evidence type="ECO:0000313" key="5">
    <source>
        <dbReference type="Proteomes" id="UP000284120"/>
    </source>
</evidence>
<feature type="chain" id="PRO_5019143158" description="Ig-like domain repeat protein" evidence="1">
    <location>
        <begin position="19"/>
        <end position="678"/>
    </location>
</feature>
<evidence type="ECO:0000259" key="2">
    <source>
        <dbReference type="Pfam" id="PF18676"/>
    </source>
</evidence>
<dbReference type="Gene3D" id="2.60.40.10">
    <property type="entry name" value="Immunoglobulins"/>
    <property type="match status" value="3"/>
</dbReference>
<dbReference type="Pfam" id="PF19077">
    <property type="entry name" value="Big_13"/>
    <property type="match status" value="1"/>
</dbReference>
<dbReference type="RefSeq" id="WP_240432202.1">
    <property type="nucleotide sequence ID" value="NZ_QMHN01000008.1"/>
</dbReference>
<evidence type="ECO:0000259" key="3">
    <source>
        <dbReference type="Pfam" id="PF19077"/>
    </source>
</evidence>
<evidence type="ECO:0000256" key="1">
    <source>
        <dbReference type="SAM" id="SignalP"/>
    </source>
</evidence>
<dbReference type="InterPro" id="IPR041286">
    <property type="entry name" value="MBG_2"/>
</dbReference>
<protein>
    <recommendedName>
        <fullName evidence="6">Ig-like domain repeat protein</fullName>
    </recommendedName>
</protein>
<name>A0A443YJD1_9SPHI</name>
<dbReference type="Pfam" id="PF13573">
    <property type="entry name" value="SprB"/>
    <property type="match status" value="2"/>
</dbReference>
<comment type="caution">
    <text evidence="4">The sequence shown here is derived from an EMBL/GenBank/DDBJ whole genome shotgun (WGS) entry which is preliminary data.</text>
</comment>
<dbReference type="EMBL" id="SAYW01000008">
    <property type="protein sequence ID" value="RWU03855.1"/>
    <property type="molecule type" value="Genomic_DNA"/>
</dbReference>
<evidence type="ECO:0000313" key="4">
    <source>
        <dbReference type="EMBL" id="RWU03855.1"/>
    </source>
</evidence>
<sequence>MRIIFTFLLTLVAGAVMAQCGNNNTLVAGSLTPPGVGQNTKLTYNSGQYVLAYVQSGASYTVSTCGGGGPGYYDPDWDEWVYPGYDTQLTVYNDATGGLIGYNDDYCGLQSTVSFTATFCGYVRILLHQYSCNGSGLPFEVTMTQNTAGTAQTYTLSAVSSQTNVTCFGAANGTATIQPLGTTGAVRYSWSPSGGTAATATGLAPGTYTVTATDETCKGVIQTFTITEPSVLTASSSQTNATCNGVSNGTATAIPSGGTAPYTYSWSSGGGINATATGLAPGTYVVTVTDAKGCTTTASATITEPPVLTATASGGGTVVEGGTINLSTGTVIGATYTWSGPNSFSSSLQNPSITNVTTSMAGIYSVTYTVNGCTSTAGSTTVAVQEITAAPSLTTPANAATITTNTPTYTGTATPNSTVRIYVDGILLNATTAGVSGSFSYTQPAPLAEGSHTFYATAELSPKAQSVNSSTNTFLVNTQPTITFSGTPAALFTTYGQASTATQFSVTGTNMQAGVLITSPAGFEVSVNDIDYAPTTTLGSSDAISGTVYIRLAASAGYGNYSGNILLSSTGATAVNVAMGNSSVSRRSLTITANNVNKTYGQALTDGTGVTTFTSNGLQNGETIGSVTLAYGTGALANASVGTYTGSVTPSAATGGTFTAANYSISYTTGNIIVGAKT</sequence>
<evidence type="ECO:0008006" key="6">
    <source>
        <dbReference type="Google" id="ProtNLM"/>
    </source>
</evidence>
<dbReference type="InterPro" id="IPR013783">
    <property type="entry name" value="Ig-like_fold"/>
</dbReference>
<keyword evidence="1" id="KW-0732">Signal</keyword>
<dbReference type="Gene3D" id="2.40.10.10">
    <property type="entry name" value="Trypsin-like serine proteases"/>
    <property type="match status" value="1"/>
</dbReference>
<dbReference type="Pfam" id="PF18676">
    <property type="entry name" value="MBG_2"/>
    <property type="match status" value="1"/>
</dbReference>
<gene>
    <name evidence="4" type="ORF">DPV69_19400</name>
</gene>
<dbReference type="Proteomes" id="UP000284120">
    <property type="component" value="Unassembled WGS sequence"/>
</dbReference>
<keyword evidence="5" id="KW-1185">Reference proteome</keyword>
<feature type="domain" description="MBG" evidence="2">
    <location>
        <begin position="589"/>
        <end position="671"/>
    </location>
</feature>
<dbReference type="InterPro" id="IPR035986">
    <property type="entry name" value="PKD_dom_sf"/>
</dbReference>
<organism evidence="4 5">
    <name type="scientific">Pedobacter chitinilyticus</name>
    <dbReference type="NCBI Taxonomy" id="2233776"/>
    <lineage>
        <taxon>Bacteria</taxon>
        <taxon>Pseudomonadati</taxon>
        <taxon>Bacteroidota</taxon>
        <taxon>Sphingobacteriia</taxon>
        <taxon>Sphingobacteriales</taxon>
        <taxon>Sphingobacteriaceae</taxon>
        <taxon>Pedobacter</taxon>
    </lineage>
</organism>
<feature type="domain" description="Bacterial Ig-like" evidence="3">
    <location>
        <begin position="401"/>
        <end position="459"/>
    </location>
</feature>
<reference evidence="4 5" key="1">
    <citation type="submission" date="2018-06" db="EMBL/GenBank/DDBJ databases">
        <title>Pedobacter endophyticus sp. nov., an endophytic bacterium isolated from a leaf of Triticum aestivum.</title>
        <authorList>
            <person name="Zhang L."/>
        </authorList>
    </citation>
    <scope>NUCLEOTIDE SEQUENCE [LARGE SCALE GENOMIC DNA]</scope>
    <source>
        <strain evidence="4 5">CM134L-2</strain>
    </source>
</reference>
<accession>A0A443YJD1</accession>
<feature type="signal peptide" evidence="1">
    <location>
        <begin position="1"/>
        <end position="18"/>
    </location>
</feature>
<proteinExistence type="predicted"/>
<dbReference type="InterPro" id="IPR025667">
    <property type="entry name" value="SprB_repeat"/>
</dbReference>
<dbReference type="SUPFAM" id="SSF49299">
    <property type="entry name" value="PKD domain"/>
    <property type="match status" value="1"/>
</dbReference>
<feature type="non-terminal residue" evidence="4">
    <location>
        <position position="678"/>
    </location>
</feature>
<dbReference type="InterPro" id="IPR044016">
    <property type="entry name" value="Big_13"/>
</dbReference>
<dbReference type="InterPro" id="IPR043504">
    <property type="entry name" value="Peptidase_S1_PA_chymotrypsin"/>
</dbReference>
<dbReference type="AlphaFoldDB" id="A0A443YJD1"/>